<sequence length="192" mass="21795">MGEIAIEIYRGNGITKSQVGSGKCPCILYGEIHTKHNIWFNKCSSLIDEKLIKRPKYCEYGDLIIAITSENLKDIGKTCAYLGQEKIIVGGDIVILKHKQNSKYLAYVLESYIGQKQKINLAQGMTVFHISTIAIKKLKIPLPPLEIQEQIANALDHLREICEDLEKGIPKEIELANKRYEYYRDLLITGEN</sequence>
<evidence type="ECO:0000256" key="3">
    <source>
        <dbReference type="ARBA" id="ARBA00023125"/>
    </source>
</evidence>
<evidence type="ECO:0000313" key="7">
    <source>
        <dbReference type="Proteomes" id="UP000324831"/>
    </source>
</evidence>
<feature type="domain" description="Type I restriction modification DNA specificity" evidence="5">
    <location>
        <begin position="88"/>
        <end position="174"/>
    </location>
</feature>
<dbReference type="GO" id="GO:0003677">
    <property type="term" value="F:DNA binding"/>
    <property type="evidence" value="ECO:0007669"/>
    <property type="project" value="UniProtKB-KW"/>
</dbReference>
<keyword evidence="2" id="KW-0680">Restriction system</keyword>
<evidence type="ECO:0000313" key="6">
    <source>
        <dbReference type="EMBL" id="GCE64086.1"/>
    </source>
</evidence>
<comment type="similarity">
    <text evidence="1">Belongs to the type-I restriction system S methylase family.</text>
</comment>
<name>A0A478FUR8_9MOLU</name>
<proteinExistence type="inferred from homology"/>
<comment type="subunit">
    <text evidence="4">The methyltransferase is composed of M and S polypeptides.</text>
</comment>
<dbReference type="PANTHER" id="PTHR43140:SF1">
    <property type="entry name" value="TYPE I RESTRICTION ENZYME ECOKI SPECIFICITY SUBUNIT"/>
    <property type="match status" value="1"/>
</dbReference>
<dbReference type="EMBL" id="BIMN01000015">
    <property type="protein sequence ID" value="GCE64086.1"/>
    <property type="molecule type" value="Genomic_DNA"/>
</dbReference>
<dbReference type="CDD" id="cd17268">
    <property type="entry name" value="RMtype1_S_Ara36733I_TRD1-CR1_like"/>
    <property type="match status" value="1"/>
</dbReference>
<comment type="caution">
    <text evidence="6">The sequence shown here is derived from an EMBL/GenBank/DDBJ whole genome shotgun (WGS) entry which is preliminary data.</text>
</comment>
<reference evidence="6 7" key="1">
    <citation type="submission" date="2019-01" db="EMBL/GenBank/DDBJ databases">
        <title>Draft genome sequences of Candidatus Mycoplasma haemohominis SWG34-3 identified from a patient with pyrexia, anemia and liver dysfunction.</title>
        <authorList>
            <person name="Sekizuka T."/>
            <person name="Hattori N."/>
            <person name="Katano H."/>
            <person name="Takuma T."/>
            <person name="Ito T."/>
            <person name="Arai N."/>
            <person name="Yanai R."/>
            <person name="Ishii S."/>
            <person name="Miura Y."/>
            <person name="Tokunaga T."/>
            <person name="Watanabe H."/>
            <person name="Nomura N."/>
            <person name="Eguchi J."/>
            <person name="Arai T."/>
            <person name="Hasegawa H."/>
            <person name="Nakamaki T."/>
            <person name="Wakita T."/>
            <person name="Niki Y."/>
            <person name="Kuroda M."/>
        </authorList>
    </citation>
    <scope>NUCLEOTIDE SEQUENCE [LARGE SCALE GENOMIC DNA]</scope>
    <source>
        <strain evidence="6">SWG34-3</strain>
    </source>
</reference>
<dbReference type="Pfam" id="PF01420">
    <property type="entry name" value="Methylase_S"/>
    <property type="match status" value="1"/>
</dbReference>
<accession>A0A478FUR8</accession>
<dbReference type="Gene3D" id="3.90.220.20">
    <property type="entry name" value="DNA methylase specificity domains"/>
    <property type="match status" value="1"/>
</dbReference>
<evidence type="ECO:0000256" key="1">
    <source>
        <dbReference type="ARBA" id="ARBA00010923"/>
    </source>
</evidence>
<dbReference type="GO" id="GO:0009307">
    <property type="term" value="P:DNA restriction-modification system"/>
    <property type="evidence" value="ECO:0007669"/>
    <property type="project" value="UniProtKB-KW"/>
</dbReference>
<dbReference type="Proteomes" id="UP000324831">
    <property type="component" value="Unassembled WGS sequence"/>
</dbReference>
<dbReference type="SUPFAM" id="SSF116734">
    <property type="entry name" value="DNA methylase specificity domain"/>
    <property type="match status" value="1"/>
</dbReference>
<dbReference type="InterPro" id="IPR044946">
    <property type="entry name" value="Restrct_endonuc_typeI_TRD_sf"/>
</dbReference>
<protein>
    <submittedName>
        <fullName evidence="6">Putative type-1 restriction enzyme specificity protein MPN_089</fullName>
    </submittedName>
</protein>
<organism evidence="6 7">
    <name type="scientific">Candidatus Mycoplasma haematohominis</name>
    <dbReference type="NCBI Taxonomy" id="1494318"/>
    <lineage>
        <taxon>Bacteria</taxon>
        <taxon>Bacillati</taxon>
        <taxon>Mycoplasmatota</taxon>
        <taxon>Mollicutes</taxon>
        <taxon>Mycoplasmataceae</taxon>
        <taxon>Mycoplasma</taxon>
    </lineage>
</organism>
<dbReference type="AlphaFoldDB" id="A0A478FUR8"/>
<evidence type="ECO:0000256" key="4">
    <source>
        <dbReference type="ARBA" id="ARBA00038652"/>
    </source>
</evidence>
<keyword evidence="3" id="KW-0238">DNA-binding</keyword>
<dbReference type="InterPro" id="IPR000055">
    <property type="entry name" value="Restrct_endonuc_typeI_TRD"/>
</dbReference>
<evidence type="ECO:0000259" key="5">
    <source>
        <dbReference type="Pfam" id="PF01420"/>
    </source>
</evidence>
<dbReference type="PANTHER" id="PTHR43140">
    <property type="entry name" value="TYPE-1 RESTRICTION ENZYME ECOKI SPECIFICITY PROTEIN"/>
    <property type="match status" value="1"/>
</dbReference>
<dbReference type="InterPro" id="IPR051212">
    <property type="entry name" value="Type-I_RE_S_subunit"/>
</dbReference>
<evidence type="ECO:0000256" key="2">
    <source>
        <dbReference type="ARBA" id="ARBA00022747"/>
    </source>
</evidence>
<gene>
    <name evidence="6" type="ORF">MHSWG343_10940</name>
</gene>